<proteinExistence type="predicted"/>
<dbReference type="RefSeq" id="WP_385946550.1">
    <property type="nucleotide sequence ID" value="NZ_JBHSUB010000005.1"/>
</dbReference>
<dbReference type="InterPro" id="IPR016181">
    <property type="entry name" value="Acyl_CoA_acyltransferase"/>
</dbReference>
<dbReference type="CDD" id="cd04301">
    <property type="entry name" value="NAT_SF"/>
    <property type="match status" value="1"/>
</dbReference>
<feature type="domain" description="N-acetyltransferase" evidence="3">
    <location>
        <begin position="1"/>
        <end position="158"/>
    </location>
</feature>
<evidence type="ECO:0000313" key="4">
    <source>
        <dbReference type="EMBL" id="MFC6377256.1"/>
    </source>
</evidence>
<sequence length="164" mass="18332">MKVTRCTASEWMTLVDIFIEMEIYYHGPVPVTRQEMSDYLRRKVFHPQAGTRVYKAVQDGVVAGFACAAIQFPAPRYSGQMFIKELFVSEKFRGQGTGTLLMKTLAAAALDAGCLQLDWLSDKHDAPVQLFYHGVGGQVIESVNYFRLSGDRLQSLAQEETSGK</sequence>
<dbReference type="InterPro" id="IPR000182">
    <property type="entry name" value="GNAT_dom"/>
</dbReference>
<dbReference type="Gene3D" id="3.40.630.30">
    <property type="match status" value="1"/>
</dbReference>
<keyword evidence="5" id="KW-1185">Reference proteome</keyword>
<organism evidence="4 5">
    <name type="scientific">Tatumella terrea</name>
    <dbReference type="NCBI Taxonomy" id="419007"/>
    <lineage>
        <taxon>Bacteria</taxon>
        <taxon>Pseudomonadati</taxon>
        <taxon>Pseudomonadota</taxon>
        <taxon>Gammaproteobacteria</taxon>
        <taxon>Enterobacterales</taxon>
        <taxon>Erwiniaceae</taxon>
        <taxon>Tatumella</taxon>
    </lineage>
</organism>
<reference evidence="5" key="1">
    <citation type="journal article" date="2019" name="Int. J. Syst. Evol. Microbiol.">
        <title>The Global Catalogue of Microorganisms (GCM) 10K type strain sequencing project: providing services to taxonomists for standard genome sequencing and annotation.</title>
        <authorList>
            <consortium name="The Broad Institute Genomics Platform"/>
            <consortium name="The Broad Institute Genome Sequencing Center for Infectious Disease"/>
            <person name="Wu L."/>
            <person name="Ma J."/>
        </authorList>
    </citation>
    <scope>NUCLEOTIDE SEQUENCE [LARGE SCALE GENOMIC DNA]</scope>
    <source>
        <strain evidence="5">CGMCC 1.18518</strain>
    </source>
</reference>
<evidence type="ECO:0000256" key="2">
    <source>
        <dbReference type="ARBA" id="ARBA00023315"/>
    </source>
</evidence>
<keyword evidence="2 4" id="KW-0012">Acyltransferase</keyword>
<evidence type="ECO:0000313" key="5">
    <source>
        <dbReference type="Proteomes" id="UP001596230"/>
    </source>
</evidence>
<name>A0ABW1VU32_9GAMM</name>
<dbReference type="PANTHER" id="PTHR10545">
    <property type="entry name" value="DIAMINE N-ACETYLTRANSFERASE"/>
    <property type="match status" value="1"/>
</dbReference>
<dbReference type="PANTHER" id="PTHR10545:SF29">
    <property type="entry name" value="GH14572P-RELATED"/>
    <property type="match status" value="1"/>
</dbReference>
<dbReference type="Pfam" id="PF00583">
    <property type="entry name" value="Acetyltransf_1"/>
    <property type="match status" value="1"/>
</dbReference>
<gene>
    <name evidence="4" type="ORF">ACFP9W_03965</name>
</gene>
<dbReference type="SUPFAM" id="SSF55729">
    <property type="entry name" value="Acyl-CoA N-acyltransferases (Nat)"/>
    <property type="match status" value="1"/>
</dbReference>
<evidence type="ECO:0000259" key="3">
    <source>
        <dbReference type="PROSITE" id="PS51186"/>
    </source>
</evidence>
<dbReference type="GO" id="GO:0016746">
    <property type="term" value="F:acyltransferase activity"/>
    <property type="evidence" value="ECO:0007669"/>
    <property type="project" value="UniProtKB-KW"/>
</dbReference>
<dbReference type="EMBL" id="JBHSUB010000005">
    <property type="protein sequence ID" value="MFC6377256.1"/>
    <property type="molecule type" value="Genomic_DNA"/>
</dbReference>
<protein>
    <submittedName>
        <fullName evidence="4">GNAT family N-acetyltransferase</fullName>
        <ecNumber evidence="4">2.3.-.-</ecNumber>
    </submittedName>
</protein>
<dbReference type="PROSITE" id="PS51186">
    <property type="entry name" value="GNAT"/>
    <property type="match status" value="1"/>
</dbReference>
<accession>A0ABW1VU32</accession>
<keyword evidence="1 4" id="KW-0808">Transferase</keyword>
<dbReference type="InterPro" id="IPR051016">
    <property type="entry name" value="Diverse_Substrate_AcTransf"/>
</dbReference>
<comment type="caution">
    <text evidence="4">The sequence shown here is derived from an EMBL/GenBank/DDBJ whole genome shotgun (WGS) entry which is preliminary data.</text>
</comment>
<dbReference type="Proteomes" id="UP001596230">
    <property type="component" value="Unassembled WGS sequence"/>
</dbReference>
<evidence type="ECO:0000256" key="1">
    <source>
        <dbReference type="ARBA" id="ARBA00022679"/>
    </source>
</evidence>
<dbReference type="EC" id="2.3.-.-" evidence="4"/>